<dbReference type="EMBL" id="MAVT02001155">
    <property type="protein sequence ID" value="POS71842.1"/>
    <property type="molecule type" value="Genomic_DNA"/>
</dbReference>
<dbReference type="InterPro" id="IPR039197">
    <property type="entry name" value="Mrs1/Cce1"/>
</dbReference>
<dbReference type="InterPro" id="IPR015242">
    <property type="entry name" value="Ydc2_cat"/>
</dbReference>
<dbReference type="Gene3D" id="3.30.420.10">
    <property type="entry name" value="Ribonuclease H-like superfamily/Ribonuclease H"/>
    <property type="match status" value="1"/>
</dbReference>
<organism evidence="3 4">
    <name type="scientific">Diaporthe helianthi</name>
    <dbReference type="NCBI Taxonomy" id="158607"/>
    <lineage>
        <taxon>Eukaryota</taxon>
        <taxon>Fungi</taxon>
        <taxon>Dikarya</taxon>
        <taxon>Ascomycota</taxon>
        <taxon>Pezizomycotina</taxon>
        <taxon>Sordariomycetes</taxon>
        <taxon>Sordariomycetidae</taxon>
        <taxon>Diaporthales</taxon>
        <taxon>Diaporthaceae</taxon>
        <taxon>Diaporthe</taxon>
    </lineage>
</organism>
<dbReference type="GO" id="GO:0000403">
    <property type="term" value="F:Y-form DNA binding"/>
    <property type="evidence" value="ECO:0007669"/>
    <property type="project" value="TreeGrafter"/>
</dbReference>
<proteinExistence type="predicted"/>
<evidence type="ECO:0000259" key="2">
    <source>
        <dbReference type="Pfam" id="PF09159"/>
    </source>
</evidence>
<dbReference type="Pfam" id="PF09159">
    <property type="entry name" value="Ydc2-catalyt"/>
    <property type="match status" value="1"/>
</dbReference>
<dbReference type="Proteomes" id="UP000094444">
    <property type="component" value="Unassembled WGS sequence"/>
</dbReference>
<dbReference type="STRING" id="158607.A0A2P5HNL1"/>
<dbReference type="InParanoid" id="A0A2P5HNL1"/>
<evidence type="ECO:0000313" key="3">
    <source>
        <dbReference type="EMBL" id="POS71842.1"/>
    </source>
</evidence>
<dbReference type="GO" id="GO:0005739">
    <property type="term" value="C:mitochondrion"/>
    <property type="evidence" value="ECO:0007669"/>
    <property type="project" value="TreeGrafter"/>
</dbReference>
<dbReference type="GO" id="GO:0004520">
    <property type="term" value="F:DNA endonuclease activity"/>
    <property type="evidence" value="ECO:0007669"/>
    <property type="project" value="TreeGrafter"/>
</dbReference>
<gene>
    <name evidence="3" type="ORF">DHEL01_v209769</name>
</gene>
<dbReference type="OrthoDB" id="5552842at2759"/>
<feature type="domain" description="Mitochondrial resolvase Ydc2 catalytic" evidence="2">
    <location>
        <begin position="52"/>
        <end position="372"/>
    </location>
</feature>
<evidence type="ECO:0000313" key="4">
    <source>
        <dbReference type="Proteomes" id="UP000094444"/>
    </source>
</evidence>
<dbReference type="GO" id="GO:0000402">
    <property type="term" value="F:crossed form four-way junction DNA binding"/>
    <property type="evidence" value="ECO:0007669"/>
    <property type="project" value="TreeGrafter"/>
</dbReference>
<dbReference type="InterPro" id="IPR012337">
    <property type="entry name" value="RNaseH-like_sf"/>
</dbReference>
<dbReference type="PANTHER" id="PTHR28072:SF1">
    <property type="entry name" value="CRUCIFORM CUTTING ENDONUCLEASE 1, MITOCHONDRIAL-RELATED"/>
    <property type="match status" value="1"/>
</dbReference>
<feature type="region of interest" description="Disordered" evidence="1">
    <location>
        <begin position="121"/>
        <end position="180"/>
    </location>
</feature>
<dbReference type="GO" id="GO:0070336">
    <property type="term" value="F:flap-structured DNA binding"/>
    <property type="evidence" value="ECO:0007669"/>
    <property type="project" value="TreeGrafter"/>
</dbReference>
<evidence type="ECO:0000256" key="1">
    <source>
        <dbReference type="SAM" id="MobiDB-lite"/>
    </source>
</evidence>
<reference evidence="3" key="1">
    <citation type="submission" date="2017-09" db="EMBL/GenBank/DDBJ databases">
        <title>Polyketide synthases of a Diaporthe helianthi virulent isolate.</title>
        <authorList>
            <person name="Baroncelli R."/>
        </authorList>
    </citation>
    <scope>NUCLEOTIDE SEQUENCE [LARGE SCALE GENOMIC DNA]</scope>
    <source>
        <strain evidence="3">7/96</strain>
    </source>
</reference>
<feature type="region of interest" description="Disordered" evidence="1">
    <location>
        <begin position="70"/>
        <end position="94"/>
    </location>
</feature>
<protein>
    <recommendedName>
        <fullName evidence="2">Mitochondrial resolvase Ydc2 catalytic domain-containing protein</fullName>
    </recommendedName>
</protein>
<accession>A0A2P5HNL1</accession>
<dbReference type="SUPFAM" id="SSF53098">
    <property type="entry name" value="Ribonuclease H-like"/>
    <property type="match status" value="1"/>
</dbReference>
<sequence>MKFALPPKLSSAQLKSIARLCGKSRSGTKAVIADRITEDLKTFQPLAQGTRVLSIDLGIRNLAYSLLEVPHPNDGLPSKTTKGSRKKETVPSSAAPIGPRLLAWERLALIPKANKVVAPIAKTKKSRRKTKEDDEDNTDQKDEEVPTKKSRRKTKTDGATTTPGHQADEDPTAEASPSTTPVLVEDFSPARLSAVAVDLVLNRLLPFRPDVVIMEQQRFRQTGGSGVYEWTLRVNSLESMLYAALTLLRKLGRWDSPLGRIEPVVARNVLEFMGVRERLAGHDVGDIWARHRGADDKTDNKKIKKDIIGRTLASGEGLVVEEPARFVAAEYLDEWQGKKNFQRKADRMKKLDDLADCLLQGLAFIHWQNNKRVLLERGVDALQDQMVE</sequence>
<feature type="compositionally biased region" description="Basic and acidic residues" evidence="1">
    <location>
        <begin position="138"/>
        <end position="147"/>
    </location>
</feature>
<name>A0A2P5HNL1_DIAHE</name>
<comment type="caution">
    <text evidence="3">The sequence shown here is derived from an EMBL/GenBank/DDBJ whole genome shotgun (WGS) entry which is preliminary data.</text>
</comment>
<dbReference type="AlphaFoldDB" id="A0A2P5HNL1"/>
<dbReference type="PANTHER" id="PTHR28072">
    <property type="entry name" value="CRUCIFORM CUTTING ENDONUCLEASE 1, MITOCHONDRIAL-RELATED"/>
    <property type="match status" value="1"/>
</dbReference>
<dbReference type="InterPro" id="IPR036397">
    <property type="entry name" value="RNaseH_sf"/>
</dbReference>
<keyword evidence="4" id="KW-1185">Reference proteome</keyword>